<feature type="domain" description="CheW-like" evidence="15">
    <location>
        <begin position="561"/>
        <end position="695"/>
    </location>
</feature>
<dbReference type="AlphaFoldDB" id="A0A2A5T0A1"/>
<feature type="coiled-coil region" evidence="13">
    <location>
        <begin position="339"/>
        <end position="366"/>
    </location>
</feature>
<keyword evidence="13" id="KW-0175">Coiled coil</keyword>
<comment type="function">
    <text evidence="11">Involved in the transmission of sensory signals from the chemoreceptors to the flagellar motors. CheA is autophosphorylated; it can transfer its phosphate group to either CheB or CheY.</text>
</comment>
<dbReference type="PANTHER" id="PTHR43395:SF10">
    <property type="entry name" value="CHEMOTAXIS PROTEIN CHEA"/>
    <property type="match status" value="1"/>
</dbReference>
<evidence type="ECO:0000256" key="10">
    <source>
        <dbReference type="ARBA" id="ARBA00023012"/>
    </source>
</evidence>
<dbReference type="InterPro" id="IPR003594">
    <property type="entry name" value="HATPase_dom"/>
</dbReference>
<protein>
    <recommendedName>
        <fullName evidence="3">Chemotaxis protein CheA</fullName>
        <ecNumber evidence="2">2.7.13.3</ecNumber>
    </recommendedName>
</protein>
<dbReference type="GO" id="GO:0005524">
    <property type="term" value="F:ATP binding"/>
    <property type="evidence" value="ECO:0007669"/>
    <property type="project" value="UniProtKB-KW"/>
</dbReference>
<dbReference type="InterPro" id="IPR005467">
    <property type="entry name" value="His_kinase_dom"/>
</dbReference>
<organism evidence="17 18">
    <name type="scientific">Candidatus Enterovibrio escicola</name>
    <dbReference type="NCBI Taxonomy" id="1927127"/>
    <lineage>
        <taxon>Bacteria</taxon>
        <taxon>Pseudomonadati</taxon>
        <taxon>Pseudomonadota</taxon>
        <taxon>Gammaproteobacteria</taxon>
        <taxon>Vibrionales</taxon>
        <taxon>Vibrionaceae</taxon>
        <taxon>Enterovibrio</taxon>
    </lineage>
</organism>
<feature type="domain" description="HPt" evidence="16">
    <location>
        <begin position="1"/>
        <end position="106"/>
    </location>
</feature>
<dbReference type="EMBL" id="NBYY01000034">
    <property type="protein sequence ID" value="PCS21538.1"/>
    <property type="molecule type" value="Genomic_DNA"/>
</dbReference>
<dbReference type="EC" id="2.7.13.3" evidence="2"/>
<dbReference type="RefSeq" id="WP_097357294.1">
    <property type="nucleotide sequence ID" value="NZ_CAWNJE010000022.1"/>
</dbReference>
<keyword evidence="4" id="KW-0145">Chemotaxis</keyword>
<keyword evidence="6" id="KW-0808">Transferase</keyword>
<comment type="catalytic activity">
    <reaction evidence="1">
        <text>ATP + protein L-histidine = ADP + protein N-phospho-L-histidine.</text>
        <dbReference type="EC" id="2.7.13.3"/>
    </reaction>
</comment>
<dbReference type="Gene3D" id="2.30.30.40">
    <property type="entry name" value="SH3 Domains"/>
    <property type="match status" value="1"/>
</dbReference>
<dbReference type="PANTHER" id="PTHR43395">
    <property type="entry name" value="SENSOR HISTIDINE KINASE CHEA"/>
    <property type="match status" value="1"/>
</dbReference>
<dbReference type="SMART" id="SM00387">
    <property type="entry name" value="HATPase_c"/>
    <property type="match status" value="1"/>
</dbReference>
<dbReference type="SUPFAM" id="SSF50341">
    <property type="entry name" value="CheW-like"/>
    <property type="match status" value="1"/>
</dbReference>
<dbReference type="GeneID" id="66952602"/>
<dbReference type="InterPro" id="IPR036061">
    <property type="entry name" value="CheW-like_dom_sf"/>
</dbReference>
<dbReference type="PROSITE" id="PS50894">
    <property type="entry name" value="HPT"/>
    <property type="match status" value="1"/>
</dbReference>
<dbReference type="SUPFAM" id="SSF47226">
    <property type="entry name" value="Histidine-containing phosphotransfer domain, HPT domain"/>
    <property type="match status" value="1"/>
</dbReference>
<evidence type="ECO:0000256" key="6">
    <source>
        <dbReference type="ARBA" id="ARBA00022679"/>
    </source>
</evidence>
<keyword evidence="10" id="KW-0902">Two-component regulatory system</keyword>
<evidence type="ECO:0000256" key="5">
    <source>
        <dbReference type="ARBA" id="ARBA00022553"/>
    </source>
</evidence>
<evidence type="ECO:0000313" key="18">
    <source>
        <dbReference type="Proteomes" id="UP000219020"/>
    </source>
</evidence>
<keyword evidence="7" id="KW-0547">Nucleotide-binding</keyword>
<dbReference type="SMART" id="SM01231">
    <property type="entry name" value="H-kinase_dim"/>
    <property type="match status" value="1"/>
</dbReference>
<dbReference type="Gene3D" id="3.30.565.10">
    <property type="entry name" value="Histidine kinase-like ATPase, C-terminal domain"/>
    <property type="match status" value="1"/>
</dbReference>
<dbReference type="CDD" id="cd00731">
    <property type="entry name" value="CheA_reg"/>
    <property type="match status" value="1"/>
</dbReference>
<sequence>MVLKMNQLRRIFYEECRENLEVFERELLTLNSLCDIDLDTINTIFRAIHSIKGGGATFSLYQISEFTHVMETLLDEAREGKLHLDTNIINLLLRSGDCINSMVVAYETRSDFDHNLRDELIHKLGQLIESDESTKKERVSKDNVKLNNGDWIINFRPHHDMFFSGNDPVRILRELFDLGAYCDVVCITDSLPVLSEIDPEMCYLSWLIIFDGHIEKRQIDEIFEWVEDKCDLSISRQLIEIEKKFIDKEVEVEIDSDVHPPDQSPVLMDTQVTEPAVTTPALKHVALKQQSSKKQLPKKTSSKLDAVSSIRVETDKVDNLINLVGELVITQSMLTELSQDFSERKMERLQSGLDQLLKNTKELQASVFNIRMLSISFAFDRLPRLIRNLSAQLGKSVELVIEGEQTELDKTVLEHISEPLVHLVRNAVDHGLEVPDVRASKGKPKTGKVSLTAYHQGGSILIEVRDDGAGLNKEKVWKKAIEKGLLHHSTVLNDLSDHQVANLLFAPGFSTSDQVSNVSGRGVGMDVVKRNIEGLGGHIDVDSEPDVGCVFRISLPLTLAILEGQLLKVSDQVYVVPLISIIESVLIESDRVRVVTGGVELYRFRDENIPILRLKEEFALGASGTLDGGLLCLVEAGVNRIGLLLDEMLGQQQVVIKSLDSNYTKVNGFSGATILGDGSVSLILDVQGLITCFLNRVDDNSLNIAAA</sequence>
<dbReference type="InterPro" id="IPR036890">
    <property type="entry name" value="HATPase_C_sf"/>
</dbReference>
<dbReference type="InterPro" id="IPR036097">
    <property type="entry name" value="HisK_dim/P_sf"/>
</dbReference>
<dbReference type="Pfam" id="PF02895">
    <property type="entry name" value="H-kinase_dim"/>
    <property type="match status" value="1"/>
</dbReference>
<accession>A0A2A5T0A1</accession>
<dbReference type="CDD" id="cd00088">
    <property type="entry name" value="HPT"/>
    <property type="match status" value="1"/>
</dbReference>
<keyword evidence="9" id="KW-0067">ATP-binding</keyword>
<dbReference type="FunFam" id="2.30.30.40:FF:000048">
    <property type="entry name" value="Chemotaxis protein CheA, putative"/>
    <property type="match status" value="1"/>
</dbReference>
<evidence type="ECO:0000256" key="4">
    <source>
        <dbReference type="ARBA" id="ARBA00022500"/>
    </source>
</evidence>
<dbReference type="PROSITE" id="PS50109">
    <property type="entry name" value="HIS_KIN"/>
    <property type="match status" value="1"/>
</dbReference>
<dbReference type="Gene3D" id="1.10.287.560">
    <property type="entry name" value="Histidine kinase CheA-like, homodimeric domain"/>
    <property type="match status" value="1"/>
</dbReference>
<dbReference type="InterPro" id="IPR004358">
    <property type="entry name" value="Sig_transdc_His_kin-like_C"/>
</dbReference>
<evidence type="ECO:0000256" key="1">
    <source>
        <dbReference type="ARBA" id="ARBA00000085"/>
    </source>
</evidence>
<dbReference type="Pfam" id="PF02518">
    <property type="entry name" value="HATPase_c"/>
    <property type="match status" value="1"/>
</dbReference>
<dbReference type="InterPro" id="IPR051315">
    <property type="entry name" value="Bact_Chemotaxis_CheA"/>
</dbReference>
<evidence type="ECO:0000256" key="11">
    <source>
        <dbReference type="ARBA" id="ARBA00035100"/>
    </source>
</evidence>
<dbReference type="SUPFAM" id="SSF55874">
    <property type="entry name" value="ATPase domain of HSP90 chaperone/DNA topoisomerase II/histidine kinase"/>
    <property type="match status" value="1"/>
</dbReference>
<evidence type="ECO:0000256" key="7">
    <source>
        <dbReference type="ARBA" id="ARBA00022741"/>
    </source>
</evidence>
<evidence type="ECO:0000259" key="16">
    <source>
        <dbReference type="PROSITE" id="PS50894"/>
    </source>
</evidence>
<dbReference type="SMART" id="SM00260">
    <property type="entry name" value="CheW"/>
    <property type="match status" value="1"/>
</dbReference>
<keyword evidence="8 17" id="KW-0418">Kinase</keyword>
<dbReference type="Gene3D" id="1.20.120.160">
    <property type="entry name" value="HPT domain"/>
    <property type="match status" value="1"/>
</dbReference>
<evidence type="ECO:0000256" key="9">
    <source>
        <dbReference type="ARBA" id="ARBA00022840"/>
    </source>
</evidence>
<dbReference type="SUPFAM" id="SSF47384">
    <property type="entry name" value="Homodimeric domain of signal transducing histidine kinase"/>
    <property type="match status" value="1"/>
</dbReference>
<dbReference type="InterPro" id="IPR037006">
    <property type="entry name" value="CheA-like_homodim_sf"/>
</dbReference>
<dbReference type="Proteomes" id="UP000219020">
    <property type="component" value="Unassembled WGS sequence"/>
</dbReference>
<keyword evidence="5 12" id="KW-0597">Phosphoprotein</keyword>
<dbReference type="Pfam" id="PF01584">
    <property type="entry name" value="CheW"/>
    <property type="match status" value="1"/>
</dbReference>
<evidence type="ECO:0000256" key="3">
    <source>
        <dbReference type="ARBA" id="ARBA00021495"/>
    </source>
</evidence>
<dbReference type="InterPro" id="IPR036641">
    <property type="entry name" value="HPT_dom_sf"/>
</dbReference>
<evidence type="ECO:0000256" key="13">
    <source>
        <dbReference type="SAM" id="Coils"/>
    </source>
</evidence>
<dbReference type="InterPro" id="IPR002545">
    <property type="entry name" value="CheW-lke_dom"/>
</dbReference>
<feature type="domain" description="Histidine kinase" evidence="14">
    <location>
        <begin position="305"/>
        <end position="559"/>
    </location>
</feature>
<evidence type="ECO:0000256" key="2">
    <source>
        <dbReference type="ARBA" id="ARBA00012438"/>
    </source>
</evidence>
<evidence type="ECO:0000313" key="17">
    <source>
        <dbReference type="EMBL" id="PCS21538.1"/>
    </source>
</evidence>
<comment type="caution">
    <text evidence="17">The sequence shown here is derived from an EMBL/GenBank/DDBJ whole genome shotgun (WGS) entry which is preliminary data.</text>
</comment>
<gene>
    <name evidence="17" type="ORF">BTN49_3079</name>
</gene>
<proteinExistence type="predicted"/>
<dbReference type="PRINTS" id="PR00344">
    <property type="entry name" value="BCTRLSENSOR"/>
</dbReference>
<name>A0A2A5T0A1_9GAMM</name>
<dbReference type="GO" id="GO:0006935">
    <property type="term" value="P:chemotaxis"/>
    <property type="evidence" value="ECO:0007669"/>
    <property type="project" value="UniProtKB-KW"/>
</dbReference>
<keyword evidence="18" id="KW-1185">Reference proteome</keyword>
<evidence type="ECO:0000259" key="15">
    <source>
        <dbReference type="PROSITE" id="PS50851"/>
    </source>
</evidence>
<dbReference type="PROSITE" id="PS50851">
    <property type="entry name" value="CHEW"/>
    <property type="match status" value="1"/>
</dbReference>
<evidence type="ECO:0000256" key="12">
    <source>
        <dbReference type="PROSITE-ProRule" id="PRU00110"/>
    </source>
</evidence>
<dbReference type="SMART" id="SM00073">
    <property type="entry name" value="HPT"/>
    <property type="match status" value="1"/>
</dbReference>
<dbReference type="FunFam" id="3.30.565.10:FF:000016">
    <property type="entry name" value="Chemotaxis protein CheA, putative"/>
    <property type="match status" value="1"/>
</dbReference>
<evidence type="ECO:0000259" key="14">
    <source>
        <dbReference type="PROSITE" id="PS50109"/>
    </source>
</evidence>
<dbReference type="InterPro" id="IPR004105">
    <property type="entry name" value="CheA-like_dim"/>
</dbReference>
<dbReference type="CDD" id="cd16916">
    <property type="entry name" value="HATPase_CheA-like"/>
    <property type="match status" value="1"/>
</dbReference>
<dbReference type="GO" id="GO:0005737">
    <property type="term" value="C:cytoplasm"/>
    <property type="evidence" value="ECO:0007669"/>
    <property type="project" value="InterPro"/>
</dbReference>
<dbReference type="InterPro" id="IPR008207">
    <property type="entry name" value="Sig_transdc_His_kin_Hpt_dom"/>
</dbReference>
<evidence type="ECO:0000256" key="8">
    <source>
        <dbReference type="ARBA" id="ARBA00022777"/>
    </source>
</evidence>
<dbReference type="GO" id="GO:0000155">
    <property type="term" value="F:phosphorelay sensor kinase activity"/>
    <property type="evidence" value="ECO:0007669"/>
    <property type="project" value="InterPro"/>
</dbReference>
<dbReference type="Pfam" id="PF01627">
    <property type="entry name" value="Hpt"/>
    <property type="match status" value="1"/>
</dbReference>
<reference evidence="18" key="1">
    <citation type="submission" date="2017-04" db="EMBL/GenBank/DDBJ databases">
        <title>Genome evolution of the luminous symbionts of deep sea anglerfish.</title>
        <authorList>
            <person name="Hendry T.A."/>
        </authorList>
    </citation>
    <scope>NUCLEOTIDE SEQUENCE [LARGE SCALE GENOMIC DNA]</scope>
</reference>
<feature type="modified residue" description="Phosphohistidine" evidence="12">
    <location>
        <position position="49"/>
    </location>
</feature>